<dbReference type="InterPro" id="IPR010359">
    <property type="entry name" value="IrrE_HExxH"/>
</dbReference>
<sequence length="363" mass="39945">MASITVHPATLRWAVNQSGVDPLAVAHKEGLADFPHWLNESDPVQLSFTKLSAIGSALHIPFGALVRSVVPESHDESLIRYRTIDNRDVAPSRNLTDTIAIMRNRQDWARDEMIAQGFDENLLVGSVALPTSARNLALRIREGLTLDPGWSLHKTNDQRFRFLRDKASDAGMMVMVDSKVGTANSRRLDVSEFRAFVLLDKVAPLIFINRNDSYTAMLFSLLHEIGHVLLGSNEVYNDNGFSGENDTERLINQAIVLTVVDDDEQFRNYWGVQRRKTGDATFGSELYSVVDTRSLKLAATAFAISAASSGSVPDTVISIMYVSFGRVANTLAAKSFTLICSPSSAITGCRIASVLTRFGYDLS</sequence>
<dbReference type="OrthoDB" id="9796786at2"/>
<dbReference type="InterPro" id="IPR052345">
    <property type="entry name" value="Rad_response_metalloprotease"/>
</dbReference>
<dbReference type="PANTHER" id="PTHR43236:SF2">
    <property type="entry name" value="BLL0069 PROTEIN"/>
    <property type="match status" value="1"/>
</dbReference>
<dbReference type="Proteomes" id="UP000287470">
    <property type="component" value="Unassembled WGS sequence"/>
</dbReference>
<dbReference type="Gene3D" id="1.10.10.2910">
    <property type="match status" value="1"/>
</dbReference>
<dbReference type="Pfam" id="PF06114">
    <property type="entry name" value="Peptidase_M78"/>
    <property type="match status" value="1"/>
</dbReference>
<keyword evidence="3" id="KW-1185">Reference proteome</keyword>
<accession>A0A430FWV6</accession>
<evidence type="ECO:0000259" key="1">
    <source>
        <dbReference type="Pfam" id="PF06114"/>
    </source>
</evidence>
<dbReference type="EMBL" id="QXGK01000001">
    <property type="protein sequence ID" value="RSX58855.1"/>
    <property type="molecule type" value="Genomic_DNA"/>
</dbReference>
<evidence type="ECO:0000313" key="2">
    <source>
        <dbReference type="EMBL" id="RSX58855.1"/>
    </source>
</evidence>
<proteinExistence type="predicted"/>
<name>A0A430FWV6_9BIFI</name>
<dbReference type="AlphaFoldDB" id="A0A430FWV6"/>
<reference evidence="2 3" key="1">
    <citation type="submission" date="2018-09" db="EMBL/GenBank/DDBJ databases">
        <title>Characterization of the phylogenetic diversity of five novel species belonging to the genus Bifidobacterium.</title>
        <authorList>
            <person name="Lugli G.A."/>
            <person name="Duranti S."/>
            <person name="Milani C."/>
        </authorList>
    </citation>
    <scope>NUCLEOTIDE SEQUENCE [LARGE SCALE GENOMIC DNA]</scope>
    <source>
        <strain evidence="2 3">2033B</strain>
    </source>
</reference>
<gene>
    <name evidence="2" type="ORF">D2E24_0151</name>
</gene>
<evidence type="ECO:0000313" key="3">
    <source>
        <dbReference type="Proteomes" id="UP000287470"/>
    </source>
</evidence>
<organism evidence="2 3">
    <name type="scientific">Bifidobacterium samirii</name>
    <dbReference type="NCBI Taxonomy" id="2306974"/>
    <lineage>
        <taxon>Bacteria</taxon>
        <taxon>Bacillati</taxon>
        <taxon>Actinomycetota</taxon>
        <taxon>Actinomycetes</taxon>
        <taxon>Bifidobacteriales</taxon>
        <taxon>Bifidobacteriaceae</taxon>
        <taxon>Bifidobacterium</taxon>
    </lineage>
</organism>
<comment type="caution">
    <text evidence="2">The sequence shown here is derived from an EMBL/GenBank/DDBJ whole genome shotgun (WGS) entry which is preliminary data.</text>
</comment>
<protein>
    <recommendedName>
        <fullName evidence="1">IrrE N-terminal-like domain-containing protein</fullName>
    </recommendedName>
</protein>
<dbReference type="PANTHER" id="PTHR43236">
    <property type="entry name" value="ANTITOXIN HIGA1"/>
    <property type="match status" value="1"/>
</dbReference>
<feature type="domain" description="IrrE N-terminal-like" evidence="1">
    <location>
        <begin position="192"/>
        <end position="242"/>
    </location>
</feature>